<comment type="caution">
    <text evidence="1">The sequence shown here is derived from an EMBL/GenBank/DDBJ whole genome shotgun (WGS) entry which is preliminary data.</text>
</comment>
<dbReference type="Proteomes" id="UP000636800">
    <property type="component" value="Unassembled WGS sequence"/>
</dbReference>
<sequence>MNVYNALGLETEDFKELQLLLDLVYEAMVKVDSLGREPLRPVSFAAGLGTGREWLEADLLAEIQKYLDDLLNSGLRQRLIAIIKELNRDEPAGCGGPHVECYVIDSEAPLLIEALFVMKDCFLVTALFYLDSEKTEFHKSVMASGNNHNVEQFVDVVRLAWVVHMIYSQDEGTTREASSGFESVDLTNVSACLEIICTRNVFPLSAG</sequence>
<evidence type="ECO:0000313" key="1">
    <source>
        <dbReference type="EMBL" id="KAG0484589.1"/>
    </source>
</evidence>
<accession>A0A835R988</accession>
<dbReference type="OrthoDB" id="298344at2759"/>
<keyword evidence="2" id="KW-1185">Reference proteome</keyword>
<protein>
    <submittedName>
        <fullName evidence="1">Uncharacterized protein</fullName>
    </submittedName>
</protein>
<gene>
    <name evidence="1" type="ORF">HPP92_008668</name>
</gene>
<organism evidence="1 2">
    <name type="scientific">Vanilla planifolia</name>
    <name type="common">Vanilla</name>
    <dbReference type="NCBI Taxonomy" id="51239"/>
    <lineage>
        <taxon>Eukaryota</taxon>
        <taxon>Viridiplantae</taxon>
        <taxon>Streptophyta</taxon>
        <taxon>Embryophyta</taxon>
        <taxon>Tracheophyta</taxon>
        <taxon>Spermatophyta</taxon>
        <taxon>Magnoliopsida</taxon>
        <taxon>Liliopsida</taxon>
        <taxon>Asparagales</taxon>
        <taxon>Orchidaceae</taxon>
        <taxon>Vanilloideae</taxon>
        <taxon>Vanilleae</taxon>
        <taxon>Vanilla</taxon>
    </lineage>
</organism>
<dbReference type="AlphaFoldDB" id="A0A835R988"/>
<name>A0A835R988_VANPL</name>
<proteinExistence type="predicted"/>
<evidence type="ECO:0000313" key="2">
    <source>
        <dbReference type="Proteomes" id="UP000636800"/>
    </source>
</evidence>
<dbReference type="EMBL" id="JADCNL010000004">
    <property type="protein sequence ID" value="KAG0484589.1"/>
    <property type="molecule type" value="Genomic_DNA"/>
</dbReference>
<reference evidence="1 2" key="1">
    <citation type="journal article" date="2020" name="Nat. Food">
        <title>A phased Vanilla planifolia genome enables genetic improvement of flavour and production.</title>
        <authorList>
            <person name="Hasing T."/>
            <person name="Tang H."/>
            <person name="Brym M."/>
            <person name="Khazi F."/>
            <person name="Huang T."/>
            <person name="Chambers A.H."/>
        </authorList>
    </citation>
    <scope>NUCLEOTIDE SEQUENCE [LARGE SCALE GENOMIC DNA]</scope>
    <source>
        <tissue evidence="1">Leaf</tissue>
    </source>
</reference>